<gene>
    <name evidence="2" type="ORF">Scep_004794</name>
</gene>
<protein>
    <submittedName>
        <fullName evidence="2">Uncharacterized protein</fullName>
    </submittedName>
</protein>
<keyword evidence="3" id="KW-1185">Reference proteome</keyword>
<comment type="caution">
    <text evidence="2">The sequence shown here is derived from an EMBL/GenBank/DDBJ whole genome shotgun (WGS) entry which is preliminary data.</text>
</comment>
<sequence length="305" mass="33033">MVGWRSGSAATRAAAAAAARQQRASAATVVAAMRTAARGDGVEQRRVVGPIDPRQDNNGVQGVVTSTKLDDAMDSNGSWDLRGIVGCQLSLKLLLVEWSIGKRVMVTIYLRYELLSGRRRYLPIECTLGALIRVYGYLIVARVRAGRQKIFTNTNEEPGVVKASNVTAESNGHHQRERKQQRRRERRGTQTRGGYSSAGSGGRAGGETTTSARARAKAADGRAGRSATARAGQTAREHAINHYGGVLASKFQRQNGIRDHGRPDGRRTLLAPDEGDGSLEAVAGEEKIRWEVKKDGTCGVWFCYT</sequence>
<evidence type="ECO:0000313" key="3">
    <source>
        <dbReference type="Proteomes" id="UP001419268"/>
    </source>
</evidence>
<evidence type="ECO:0000313" key="2">
    <source>
        <dbReference type="EMBL" id="KAK9158220.1"/>
    </source>
</evidence>
<accession>A0AAP0KVL3</accession>
<feature type="region of interest" description="Disordered" evidence="1">
    <location>
        <begin position="161"/>
        <end position="231"/>
    </location>
</feature>
<reference evidence="2 3" key="1">
    <citation type="submission" date="2024-01" db="EMBL/GenBank/DDBJ databases">
        <title>Genome assemblies of Stephania.</title>
        <authorList>
            <person name="Yang L."/>
        </authorList>
    </citation>
    <scope>NUCLEOTIDE SEQUENCE [LARGE SCALE GENOMIC DNA]</scope>
    <source>
        <strain evidence="2">JXDWG</strain>
        <tissue evidence="2">Leaf</tissue>
    </source>
</reference>
<dbReference type="AlphaFoldDB" id="A0AAP0KVL3"/>
<name>A0AAP0KVL3_9MAGN</name>
<dbReference type="EMBL" id="JBBNAG010000002">
    <property type="protein sequence ID" value="KAK9158220.1"/>
    <property type="molecule type" value="Genomic_DNA"/>
</dbReference>
<proteinExistence type="predicted"/>
<evidence type="ECO:0000256" key="1">
    <source>
        <dbReference type="SAM" id="MobiDB-lite"/>
    </source>
</evidence>
<feature type="compositionally biased region" description="Basic residues" evidence="1">
    <location>
        <begin position="173"/>
        <end position="186"/>
    </location>
</feature>
<dbReference type="Proteomes" id="UP001419268">
    <property type="component" value="Unassembled WGS sequence"/>
</dbReference>
<organism evidence="2 3">
    <name type="scientific">Stephania cephalantha</name>
    <dbReference type="NCBI Taxonomy" id="152367"/>
    <lineage>
        <taxon>Eukaryota</taxon>
        <taxon>Viridiplantae</taxon>
        <taxon>Streptophyta</taxon>
        <taxon>Embryophyta</taxon>
        <taxon>Tracheophyta</taxon>
        <taxon>Spermatophyta</taxon>
        <taxon>Magnoliopsida</taxon>
        <taxon>Ranunculales</taxon>
        <taxon>Menispermaceae</taxon>
        <taxon>Menispermoideae</taxon>
        <taxon>Cissampelideae</taxon>
        <taxon>Stephania</taxon>
    </lineage>
</organism>